<keyword evidence="10" id="KW-1185">Reference proteome</keyword>
<evidence type="ECO:0000259" key="8">
    <source>
        <dbReference type="PROSITE" id="PS50213"/>
    </source>
</evidence>
<reference evidence="9 10" key="1">
    <citation type="journal article" date="2018" name="Plant J.">
        <title>Genome sequences of Chlorella sorokiniana UTEX 1602 and Micractinium conductrix SAG 241.80: implications to maltose excretion by a green alga.</title>
        <authorList>
            <person name="Arriola M.B."/>
            <person name="Velmurugan N."/>
            <person name="Zhang Y."/>
            <person name="Plunkett M.H."/>
            <person name="Hondzo H."/>
            <person name="Barney B.M."/>
        </authorList>
    </citation>
    <scope>NUCLEOTIDE SEQUENCE [LARGE SCALE GENOMIC DNA]</scope>
    <source>
        <strain evidence="9 10">SAG 241.80</strain>
    </source>
</reference>
<proteinExistence type="predicted"/>
<comment type="caution">
    <text evidence="9">The sequence shown here is derived from an EMBL/GenBank/DDBJ whole genome shotgun (WGS) entry which is preliminary data.</text>
</comment>
<sequence>MVCSKLISTVAILLVATAGGAHAECNQTFMDALGGGNLWLLRQGIDLAGFSDKLPDPSIGVTILAPNNDAWLRFLWKNGFFLSNLSGIGDKLVGVITFHIIPSAVTPEMLSVSEGTVPTLYGLLTGQQADLKHTWYRPENGPEQFLFQGGWDDTITGTVEVRQVCNSWVYVIDKVLKPGYDLSDVQKVDIPDLGSIGAAPASPSPSPSPSPVPAPTPGGAPGPTPAVPAAPLPPACDKTFAQAAGEIPGLTLLRTILSQAQYGAALPDPGYAYTLFAPTDSAFTSFLAAFNLSIPDALKLGDRLNSVLLYHVAPGAYPPELLAKQSVLMTGLALKANDASLTLGVTTLDGNTTVSGKYPGNTAKLLNSLTVCASQVYVVDTLLIPAASLDAIPATTGGLPPPAPTPAAAPTPSPEEAPAAAAPSPAAAAVTPGPAPAPPVLAADGPSEAPVALDGVALATGYLANCSVTLGGAEGGDQSGTTDAAGRFSFSCAGGCGVAGAVLTVPAAGQPAACLDSLTGVPPLFDLVAYPSQVPANASLAALSPLTTLTAAAVAQQAAAAAAAAAPAGARKLLAGGAARGAAPARKLQQAGSAGDMAGSFGIAEAGGVVGTSYGDPLPAALAGDLAAYDLLSKSQDLVCTGSVGGALLSGLVGSAGVTPAVAAQAIFTELSKQLLAGSGFNLTSQAFLQSLLSGAQATLAAGANDAAPPSTDPAAATQAASETMALVNSLLQQAVTTAEPSGLAEAAKMVQVLARLAKVCQADVAPAAAQLASGELSVEAWQQRFTLDGIKNAAINATLPADLRPLLAPRGL</sequence>
<evidence type="ECO:0000256" key="1">
    <source>
        <dbReference type="ARBA" id="ARBA00004236"/>
    </source>
</evidence>
<feature type="compositionally biased region" description="Pro residues" evidence="6">
    <location>
        <begin position="399"/>
        <end position="415"/>
    </location>
</feature>
<evidence type="ECO:0000256" key="4">
    <source>
        <dbReference type="ARBA" id="ARBA00023136"/>
    </source>
</evidence>
<dbReference type="AlphaFoldDB" id="A0A2P6VN64"/>
<accession>A0A2P6VN64</accession>
<dbReference type="InterPro" id="IPR000782">
    <property type="entry name" value="FAS1_domain"/>
</dbReference>
<comment type="function">
    <text evidence="5">May be a cell surface adhesion protein.</text>
</comment>
<evidence type="ECO:0000313" key="9">
    <source>
        <dbReference type="EMBL" id="PSC75538.1"/>
    </source>
</evidence>
<protein>
    <submittedName>
        <fullName evidence="9">Fasciclin-like arabinogalactan</fullName>
    </submittedName>
</protein>
<dbReference type="InterPro" id="IPR036378">
    <property type="entry name" value="FAS1_dom_sf"/>
</dbReference>
<dbReference type="InterPro" id="IPR045003">
    <property type="entry name" value="FLA_A"/>
</dbReference>
<dbReference type="EMBL" id="LHPF02000002">
    <property type="protein sequence ID" value="PSC75538.1"/>
    <property type="molecule type" value="Genomic_DNA"/>
</dbReference>
<dbReference type="Pfam" id="PF02469">
    <property type="entry name" value="Fasciclin"/>
    <property type="match status" value="2"/>
</dbReference>
<dbReference type="SMART" id="SM00554">
    <property type="entry name" value="FAS1"/>
    <property type="match status" value="2"/>
</dbReference>
<gene>
    <name evidence="9" type="ORF">C2E20_1275</name>
</gene>
<dbReference type="GO" id="GO:0005886">
    <property type="term" value="C:plasma membrane"/>
    <property type="evidence" value="ECO:0007669"/>
    <property type="project" value="UniProtKB-SubCell"/>
</dbReference>
<feature type="compositionally biased region" description="Low complexity" evidence="6">
    <location>
        <begin position="416"/>
        <end position="432"/>
    </location>
</feature>
<feature type="compositionally biased region" description="Pro residues" evidence="6">
    <location>
        <begin position="202"/>
        <end position="231"/>
    </location>
</feature>
<dbReference type="Gene3D" id="2.30.180.10">
    <property type="entry name" value="FAS1 domain"/>
    <property type="match status" value="2"/>
</dbReference>
<name>A0A2P6VN64_9CHLO</name>
<feature type="chain" id="PRO_5015192453" evidence="7">
    <location>
        <begin position="24"/>
        <end position="813"/>
    </location>
</feature>
<keyword evidence="3 7" id="KW-0732">Signal</keyword>
<feature type="signal peptide" evidence="7">
    <location>
        <begin position="1"/>
        <end position="23"/>
    </location>
</feature>
<evidence type="ECO:0000256" key="2">
    <source>
        <dbReference type="ARBA" id="ARBA00022475"/>
    </source>
</evidence>
<organism evidence="9 10">
    <name type="scientific">Micractinium conductrix</name>
    <dbReference type="NCBI Taxonomy" id="554055"/>
    <lineage>
        <taxon>Eukaryota</taxon>
        <taxon>Viridiplantae</taxon>
        <taxon>Chlorophyta</taxon>
        <taxon>core chlorophytes</taxon>
        <taxon>Trebouxiophyceae</taxon>
        <taxon>Chlorellales</taxon>
        <taxon>Chlorellaceae</taxon>
        <taxon>Chlorella clade</taxon>
        <taxon>Micractinium</taxon>
    </lineage>
</organism>
<feature type="region of interest" description="Disordered" evidence="6">
    <location>
        <begin position="395"/>
        <end position="432"/>
    </location>
</feature>
<feature type="domain" description="FAS1" evidence="8">
    <location>
        <begin position="237"/>
        <end position="383"/>
    </location>
</feature>
<comment type="subcellular location">
    <subcellularLocation>
        <location evidence="1">Cell membrane</location>
    </subcellularLocation>
</comment>
<feature type="region of interest" description="Disordered" evidence="6">
    <location>
        <begin position="194"/>
        <end position="231"/>
    </location>
</feature>
<dbReference type="OrthoDB" id="513597at2759"/>
<evidence type="ECO:0000256" key="7">
    <source>
        <dbReference type="SAM" id="SignalP"/>
    </source>
</evidence>
<evidence type="ECO:0000256" key="3">
    <source>
        <dbReference type="ARBA" id="ARBA00022729"/>
    </source>
</evidence>
<keyword evidence="2" id="KW-1003">Cell membrane</keyword>
<evidence type="ECO:0000313" key="10">
    <source>
        <dbReference type="Proteomes" id="UP000239649"/>
    </source>
</evidence>
<dbReference type="SUPFAM" id="SSF82153">
    <property type="entry name" value="FAS1 domain"/>
    <property type="match status" value="2"/>
</dbReference>
<dbReference type="PROSITE" id="PS50213">
    <property type="entry name" value="FAS1"/>
    <property type="match status" value="1"/>
</dbReference>
<evidence type="ECO:0000256" key="5">
    <source>
        <dbReference type="ARBA" id="ARBA00024686"/>
    </source>
</evidence>
<dbReference type="Proteomes" id="UP000239649">
    <property type="component" value="Unassembled WGS sequence"/>
</dbReference>
<dbReference type="PANTHER" id="PTHR32077:SF86">
    <property type="entry name" value="FAS1 DOMAIN-CONTAINING PROTEIN SELMODRAFT_448915"/>
    <property type="match status" value="1"/>
</dbReference>
<dbReference type="PANTHER" id="PTHR32077">
    <property type="entry name" value="FASCICLIN-LIKE ARABINOGALACTAN PROTEIN"/>
    <property type="match status" value="1"/>
</dbReference>
<keyword evidence="4" id="KW-0472">Membrane</keyword>
<evidence type="ECO:0000256" key="6">
    <source>
        <dbReference type="SAM" id="MobiDB-lite"/>
    </source>
</evidence>
<dbReference type="GO" id="GO:0009834">
    <property type="term" value="P:plant-type secondary cell wall biogenesis"/>
    <property type="evidence" value="ECO:0007669"/>
    <property type="project" value="TreeGrafter"/>
</dbReference>